<feature type="non-terminal residue" evidence="1">
    <location>
        <position position="1"/>
    </location>
</feature>
<name>A0ACC1KFB3_9FUNG</name>
<gene>
    <name evidence="1" type="primary">URC1</name>
    <name evidence="1" type="ORF">GGI18_002824</name>
</gene>
<protein>
    <submittedName>
        <fullName evidence="1">GTP cyclohydrolase</fullName>
    </submittedName>
</protein>
<comment type="caution">
    <text evidence="1">The sequence shown here is derived from an EMBL/GenBank/DDBJ whole genome shotgun (WGS) entry which is preliminary data.</text>
</comment>
<organism evidence="1 2">
    <name type="scientific">Coemansia linderi</name>
    <dbReference type="NCBI Taxonomy" id="2663919"/>
    <lineage>
        <taxon>Eukaryota</taxon>
        <taxon>Fungi</taxon>
        <taxon>Fungi incertae sedis</taxon>
        <taxon>Zoopagomycota</taxon>
        <taxon>Kickxellomycotina</taxon>
        <taxon>Kickxellomycetes</taxon>
        <taxon>Kickxellales</taxon>
        <taxon>Kickxellaceae</taxon>
        <taxon>Coemansia</taxon>
    </lineage>
</organism>
<reference evidence="1" key="1">
    <citation type="submission" date="2022-07" db="EMBL/GenBank/DDBJ databases">
        <title>Phylogenomic reconstructions and comparative analyses of Kickxellomycotina fungi.</title>
        <authorList>
            <person name="Reynolds N.K."/>
            <person name="Stajich J.E."/>
            <person name="Barry K."/>
            <person name="Grigoriev I.V."/>
            <person name="Crous P."/>
            <person name="Smith M.E."/>
        </authorList>
    </citation>
    <scope>NUCLEOTIDE SEQUENCE</scope>
    <source>
        <strain evidence="1">BCRC 34191</strain>
    </source>
</reference>
<evidence type="ECO:0000313" key="1">
    <source>
        <dbReference type="EMBL" id="KAJ2788677.1"/>
    </source>
</evidence>
<accession>A0ACC1KFB3</accession>
<dbReference type="Proteomes" id="UP001140066">
    <property type="component" value="Unassembled WGS sequence"/>
</dbReference>
<sequence length="133" mass="15157">EGRALGEVTKYLVYNARKRQEGGDTAANYFKRTEFVAGVKDMRFQALMPDILHWLGVKRIDRFISMSNMKYQAIVDSGIEIIERVSIPEDRMPADSKVEIEAKIADGYFTTGEVPTGEMLKEVKGRNWDEIAH</sequence>
<evidence type="ECO:0000313" key="2">
    <source>
        <dbReference type="Proteomes" id="UP001140066"/>
    </source>
</evidence>
<proteinExistence type="predicted"/>
<keyword evidence="2" id="KW-1185">Reference proteome</keyword>
<dbReference type="EMBL" id="JANBUK010000792">
    <property type="protein sequence ID" value="KAJ2788677.1"/>
    <property type="molecule type" value="Genomic_DNA"/>
</dbReference>